<reference evidence="7 8" key="1">
    <citation type="journal article" date="2015" name="Environ. Microbiol.">
        <title>Metagenome sequence of Elaphomyces granulatus from sporocarp tissue reveals Ascomycota ectomycorrhizal fingerprints of genome expansion and a Proteobacteria-rich microbiome.</title>
        <authorList>
            <person name="Quandt C.A."/>
            <person name="Kohler A."/>
            <person name="Hesse C.N."/>
            <person name="Sharpton T.J."/>
            <person name="Martin F."/>
            <person name="Spatafora J.W."/>
        </authorList>
    </citation>
    <scope>NUCLEOTIDE SEQUENCE [LARGE SCALE GENOMIC DNA]</scope>
    <source>
        <strain evidence="7 8">OSC145934</strain>
    </source>
</reference>
<dbReference type="InterPro" id="IPR003395">
    <property type="entry name" value="RecF/RecN/SMC_N"/>
</dbReference>
<dbReference type="GO" id="GO:0005634">
    <property type="term" value="C:nucleus"/>
    <property type="evidence" value="ECO:0007669"/>
    <property type="project" value="TreeGrafter"/>
</dbReference>
<evidence type="ECO:0000256" key="4">
    <source>
        <dbReference type="SAM" id="Coils"/>
    </source>
</evidence>
<sequence length="1220" mass="138228">MSTLSVTPLARRQRRRREDSDNGDGEDGDASRLSRRVTPLSQTPIDSKRIRLQSTEDSDEQEKVQNGVVNMDEDNGEEGANEDDNDSTPVPTQATSVSLGGNQGKLGIRDGPSQIKHKTGAIVRIKLTDFVTYTSAEFFPGPQLNMVIGPNGTGKSTLVCAICLGLGWGPQHLGRAKDFGEFVKHGCREATIEIELAGQPRFRRNPVVCRKIKREGNKTTFTLNGKPSNRNQILKLAQSFSIQVDNLCQFLPQDKVSEFAALSPVELLHSTQRAAAGPEMIEWHENLKKLRSEQKKVQSDIKGHKDLLANLENRQELQRADVERMKQREEIKRRIELLEFARPVSRYKEHHQTFKNAKKQKDDLEQELRELKAEVAPAMRAVNAKQDYCLQLDQFVKFRRQQVNGLDEKASKFGKTLEQYEDKLKDLDGQIEAEKKSGIASRQEESKVRQAINRIKREMEQKPTDFDVNPYNEKIFELRKEIRDLEIKRRNIEESKRPVFEALKEKQNSIKRSEEQLRSLDSKAGQQEAKLKSTSFDTFRAYEWVLKNADKFEHEVFGPPMMTCSMKDPKYANAVESLFSRTDFLTFTTQSRNDFRVLQKSLNGGMKLHDVSIKTCSASLQQFQPPTSQDELRKLGFDGWASEYLSGPEPVLAMLCSENRLHQTPISLRDISNQQYSKIQNGPISSWVAGKQSYQVIRRREYGPGAVSTRTRPIRPAHIWTDQPADPSAKQELQMRIAECTADIKSIQEKVENDRTELASLKDMYNDKTRDKVALEQEKATKQSALINYNALPVKLGQQESKLKDVEERFSGIRNRVLDIRNKQNEISIRKAGAAQQYVDSVDEIRKLHEELVYIELRNIEALSDFETLKGRNSTVRDLLTTKGEQVKGAMQRLKEVTEAGKKLTAEAEAVVRASRNQPDLSELLRTLGNHTLDQLEADIDSERARLELTHEGNAGIVKEFEERERQIQKLRDQLDESKTSLDDYAHAINEIRGKWEPKLDALVQKISDAFSDSFARIGCAGQVTVDKVEDLPGPNGEPGISEFDQWSIQIQVKFREHENLSILDSHRQSGGERAVSTIFYLMALQSLSASPFRVVDEINQGMDPRNERMVHERMVDIACAAAPDTENEDNKDKVGSGGGSQYFLITPKLLSGLVYKPGMKVLCIVSGEHMPPDYNMADFGHAIQKMKELTVSTSSHDKGKGRAQPIEDGDVRPRSSVRA</sequence>
<evidence type="ECO:0000256" key="3">
    <source>
        <dbReference type="ARBA" id="ARBA00023054"/>
    </source>
</evidence>
<comment type="caution">
    <text evidence="7">The sequence shown here is derived from an EMBL/GenBank/DDBJ whole genome shotgun (WGS) entry which is preliminary data.</text>
</comment>
<feature type="region of interest" description="Disordered" evidence="5">
    <location>
        <begin position="1"/>
        <end position="113"/>
    </location>
</feature>
<feature type="compositionally biased region" description="Polar residues" evidence="5">
    <location>
        <begin position="87"/>
        <end position="100"/>
    </location>
</feature>
<dbReference type="PANTHER" id="PTHR45916">
    <property type="entry name" value="STRUCTURAL MAINTENANCE OF CHROMOSOMES PROTEIN 5"/>
    <property type="match status" value="1"/>
</dbReference>
<dbReference type="GO" id="GO:0000724">
    <property type="term" value="P:double-strand break repair via homologous recombination"/>
    <property type="evidence" value="ECO:0007669"/>
    <property type="project" value="TreeGrafter"/>
</dbReference>
<feature type="region of interest" description="Disordered" evidence="5">
    <location>
        <begin position="1191"/>
        <end position="1220"/>
    </location>
</feature>
<dbReference type="Pfam" id="PF02463">
    <property type="entry name" value="SMC_N"/>
    <property type="match status" value="1"/>
</dbReference>
<evidence type="ECO:0000256" key="1">
    <source>
        <dbReference type="ARBA" id="ARBA00010171"/>
    </source>
</evidence>
<accession>A0A232M4H3</accession>
<evidence type="ECO:0000256" key="5">
    <source>
        <dbReference type="SAM" id="MobiDB-lite"/>
    </source>
</evidence>
<dbReference type="Gene3D" id="3.40.50.300">
    <property type="entry name" value="P-loop containing nucleotide triphosphate hydrolases"/>
    <property type="match status" value="2"/>
</dbReference>
<dbReference type="Proteomes" id="UP000243515">
    <property type="component" value="Unassembled WGS sequence"/>
</dbReference>
<organism evidence="7 8">
    <name type="scientific">Elaphomyces granulatus</name>
    <dbReference type="NCBI Taxonomy" id="519963"/>
    <lineage>
        <taxon>Eukaryota</taxon>
        <taxon>Fungi</taxon>
        <taxon>Dikarya</taxon>
        <taxon>Ascomycota</taxon>
        <taxon>Pezizomycotina</taxon>
        <taxon>Eurotiomycetes</taxon>
        <taxon>Eurotiomycetidae</taxon>
        <taxon>Eurotiales</taxon>
        <taxon>Elaphomycetaceae</taxon>
        <taxon>Elaphomyces</taxon>
    </lineage>
</organism>
<name>A0A232M4H3_9EURO</name>
<comment type="similarity">
    <text evidence="1">Belongs to the SMC family. SMC5 subfamily.</text>
</comment>
<evidence type="ECO:0000259" key="6">
    <source>
        <dbReference type="Pfam" id="PF02463"/>
    </source>
</evidence>
<evidence type="ECO:0000313" key="7">
    <source>
        <dbReference type="EMBL" id="OXV11315.1"/>
    </source>
</evidence>
<feature type="coiled-coil region" evidence="4">
    <location>
        <begin position="410"/>
        <end position="530"/>
    </location>
</feature>
<dbReference type="AlphaFoldDB" id="A0A232M4H3"/>
<feature type="coiled-coil region" evidence="4">
    <location>
        <begin position="730"/>
        <end position="778"/>
    </location>
</feature>
<dbReference type="GO" id="GO:0003697">
    <property type="term" value="F:single-stranded DNA binding"/>
    <property type="evidence" value="ECO:0007669"/>
    <property type="project" value="TreeGrafter"/>
</dbReference>
<feature type="coiled-coil region" evidence="4">
    <location>
        <begin position="294"/>
        <end position="381"/>
    </location>
</feature>
<feature type="domain" description="RecF/RecN/SMC N-terminal" evidence="6">
    <location>
        <begin position="122"/>
        <end position="1114"/>
    </location>
</feature>
<proteinExistence type="inferred from homology"/>
<keyword evidence="3 4" id="KW-0175">Coiled coil</keyword>
<keyword evidence="8" id="KW-1185">Reference proteome</keyword>
<dbReference type="EMBL" id="NPHW01002510">
    <property type="protein sequence ID" value="OXV11315.1"/>
    <property type="molecule type" value="Genomic_DNA"/>
</dbReference>
<evidence type="ECO:0000313" key="8">
    <source>
        <dbReference type="Proteomes" id="UP000243515"/>
    </source>
</evidence>
<gene>
    <name evidence="7" type="ORF">Egran_00924</name>
</gene>
<feature type="coiled-coil region" evidence="4">
    <location>
        <begin position="954"/>
        <end position="988"/>
    </location>
</feature>
<evidence type="ECO:0000256" key="2">
    <source>
        <dbReference type="ARBA" id="ARBA00018687"/>
    </source>
</evidence>
<feature type="compositionally biased region" description="Acidic residues" evidence="5">
    <location>
        <begin position="71"/>
        <end position="86"/>
    </location>
</feature>
<protein>
    <recommendedName>
        <fullName evidence="2">Structural maintenance of chromosomes protein 5</fullName>
    </recommendedName>
</protein>
<dbReference type="SUPFAM" id="SSF52540">
    <property type="entry name" value="P-loop containing nucleoside triphosphate hydrolases"/>
    <property type="match status" value="2"/>
</dbReference>
<dbReference type="InterPro" id="IPR027417">
    <property type="entry name" value="P-loop_NTPase"/>
</dbReference>
<dbReference type="PANTHER" id="PTHR45916:SF1">
    <property type="entry name" value="STRUCTURAL MAINTENANCE OF CHROMOSOMES PROTEIN 5"/>
    <property type="match status" value="1"/>
</dbReference>
<dbReference type="GO" id="GO:0030915">
    <property type="term" value="C:Smc5-Smc6 complex"/>
    <property type="evidence" value="ECO:0007669"/>
    <property type="project" value="TreeGrafter"/>
</dbReference>
<dbReference type="OrthoDB" id="10254973at2759"/>